<gene>
    <name evidence="2" type="ORF">MOQ_008850</name>
</gene>
<reference evidence="2 3" key="1">
    <citation type="journal article" date="2012" name="BMC Genomics">
        <title>Comparative genomic analysis of human infective Trypanosoma cruzi lineages with the bat-restricted subspecies T. cruzi marinkellei.</title>
        <authorList>
            <person name="Franzen O."/>
            <person name="Talavera-Lopez C."/>
            <person name="Ochaya S."/>
            <person name="Butler C.E."/>
            <person name="Messenger L.A."/>
            <person name="Lewis M.D."/>
            <person name="Llewellyn M.S."/>
            <person name="Marinkelle C.J."/>
            <person name="Tyler K.M."/>
            <person name="Miles M.A."/>
            <person name="Andersson B."/>
        </authorList>
    </citation>
    <scope>NUCLEOTIDE SEQUENCE [LARGE SCALE GENOMIC DNA]</scope>
    <source>
        <strain evidence="2 3">B7</strain>
    </source>
</reference>
<dbReference type="SUPFAM" id="SSF50978">
    <property type="entry name" value="WD40 repeat-like"/>
    <property type="match status" value="1"/>
</dbReference>
<keyword evidence="3" id="KW-1185">Reference proteome</keyword>
<dbReference type="EMBL" id="AHKC01018262">
    <property type="protein sequence ID" value="EKF27425.1"/>
    <property type="molecule type" value="Genomic_DNA"/>
</dbReference>
<name>K2MJS4_TRYCR</name>
<dbReference type="Proteomes" id="UP000007350">
    <property type="component" value="Unassembled WGS sequence"/>
</dbReference>
<keyword evidence="1" id="KW-0175">Coiled coil</keyword>
<dbReference type="OrthoDB" id="241555at2759"/>
<evidence type="ECO:0000313" key="2">
    <source>
        <dbReference type="EMBL" id="EKF27425.1"/>
    </source>
</evidence>
<organism evidence="2 3">
    <name type="scientific">Trypanosoma cruzi marinkellei</name>
    <dbReference type="NCBI Taxonomy" id="85056"/>
    <lineage>
        <taxon>Eukaryota</taxon>
        <taxon>Discoba</taxon>
        <taxon>Euglenozoa</taxon>
        <taxon>Kinetoplastea</taxon>
        <taxon>Metakinetoplastina</taxon>
        <taxon>Trypanosomatida</taxon>
        <taxon>Trypanosomatidae</taxon>
        <taxon>Trypanosoma</taxon>
        <taxon>Schizotrypanum</taxon>
    </lineage>
</organism>
<comment type="caution">
    <text evidence="2">The sequence shown here is derived from an EMBL/GenBank/DDBJ whole genome shotgun (WGS) entry which is preliminary data.</text>
</comment>
<evidence type="ECO:0000256" key="1">
    <source>
        <dbReference type="SAM" id="Coils"/>
    </source>
</evidence>
<sequence>MPSSKVLLADGTEGFLSKGESSYCSVTCFRGTVWALRSCGNYFDALDSRDGELLDSVGLPESCETIRIAANKLWLLTRTGNIILYELSGVLIGVLNADVGRIENLHTFENDPSFFVTSQKGAFQTWDLERMAVQRVFPCEGADFLAVFPTRFGTSLLTVQEDRIALWGEEISHPMCVHLLESANSAVLVCSKHDAAYADTCWVGGNQWITVFHVVEKFTQMLSLTKERLIPCAKVQQLVSFSLTRVASFDAEFLVTIWDSCSCVPVRLFKVDSAMGIGRDTSSPFLFLTGVARVATIWVLGGSIRLSWADQEFGDDGMQTSASEMAACTVIRSESSQICKKYACLLEMMDTYRKTVVDIVSSPNRDRASMAATILALDKCFGEQMTSLQSEDDRPRDTVGGKTLRKQVEYWREKYMVEKERNRLLLSDLRLAVDRLKEVGPDSRVDSQLLDLLALNATSQARESQLRSRVLHLETQLHKIDTTDCHNNDSPTHDPRDKSDPHCARVIELEKELHCALEASEEAVTAQQGIVSITDALGEMERTLHVERGKVADLTREKSVLKREVEKMFQALTYLQEELKKANLEKDECTELLKRHQLEAEENERRASLLLAETREELHILRQEMEKLEENRHLASTLSIRDTEIIGLKRQLEFVKGVIAIRHQEGITTSSAYDAMMGIIQTMKHESPITFLLNVLEDIDVRLEHLSSSTRKWMERDDQVAARDDEIRVLKNRVQSLEKSILRVSSLFQHIPYTIEDVESLLLEVNEYRQRYGRNEEIEELVALRLLELAAGCNSEQFAENAA</sequence>
<dbReference type="AlphaFoldDB" id="K2MJS4"/>
<protein>
    <submittedName>
        <fullName evidence="2">Uncharacterized protein</fullName>
    </submittedName>
</protein>
<feature type="coiled-coil region" evidence="1">
    <location>
        <begin position="551"/>
        <end position="638"/>
    </location>
</feature>
<dbReference type="InterPro" id="IPR036322">
    <property type="entry name" value="WD40_repeat_dom_sf"/>
</dbReference>
<accession>K2MJS4</accession>
<dbReference type="PROSITE" id="PS50231">
    <property type="entry name" value="RICIN_B_LECTIN"/>
    <property type="match status" value="1"/>
</dbReference>
<proteinExistence type="predicted"/>
<evidence type="ECO:0000313" key="3">
    <source>
        <dbReference type="Proteomes" id="UP000007350"/>
    </source>
</evidence>